<name>A0A0A9WDB2_LYGHE</name>
<evidence type="ECO:0000313" key="2">
    <source>
        <dbReference type="EMBL" id="JAG04493.1"/>
    </source>
</evidence>
<feature type="region of interest" description="Disordered" evidence="1">
    <location>
        <begin position="472"/>
        <end position="492"/>
    </location>
</feature>
<feature type="region of interest" description="Disordered" evidence="1">
    <location>
        <begin position="561"/>
        <end position="606"/>
    </location>
</feature>
<dbReference type="EMBL" id="GBHO01039111">
    <property type="protein sequence ID" value="JAG04493.1"/>
    <property type="molecule type" value="Transcribed_RNA"/>
</dbReference>
<feature type="region of interest" description="Disordered" evidence="1">
    <location>
        <begin position="859"/>
        <end position="878"/>
    </location>
</feature>
<feature type="compositionally biased region" description="Polar residues" evidence="1">
    <location>
        <begin position="480"/>
        <end position="489"/>
    </location>
</feature>
<reference evidence="2" key="2">
    <citation type="submission" date="2014-07" db="EMBL/GenBank/DDBJ databases">
        <authorList>
            <person name="Hull J."/>
        </authorList>
    </citation>
    <scope>NUCLEOTIDE SEQUENCE</scope>
</reference>
<evidence type="ECO:0000256" key="1">
    <source>
        <dbReference type="SAM" id="MobiDB-lite"/>
    </source>
</evidence>
<accession>A0A0A9WDB2</accession>
<feature type="compositionally biased region" description="Basic and acidic residues" evidence="1">
    <location>
        <begin position="110"/>
        <end position="137"/>
    </location>
</feature>
<gene>
    <name evidence="2" type="ORF">CM83_79604</name>
</gene>
<protein>
    <submittedName>
        <fullName evidence="2">Uncharacterized protein</fullName>
    </submittedName>
</protein>
<feature type="region of interest" description="Disordered" evidence="1">
    <location>
        <begin position="1"/>
        <end position="76"/>
    </location>
</feature>
<organism evidence="2">
    <name type="scientific">Lygus hesperus</name>
    <name type="common">Western plant bug</name>
    <dbReference type="NCBI Taxonomy" id="30085"/>
    <lineage>
        <taxon>Eukaryota</taxon>
        <taxon>Metazoa</taxon>
        <taxon>Ecdysozoa</taxon>
        <taxon>Arthropoda</taxon>
        <taxon>Hexapoda</taxon>
        <taxon>Insecta</taxon>
        <taxon>Pterygota</taxon>
        <taxon>Neoptera</taxon>
        <taxon>Paraneoptera</taxon>
        <taxon>Hemiptera</taxon>
        <taxon>Heteroptera</taxon>
        <taxon>Panheteroptera</taxon>
        <taxon>Cimicomorpha</taxon>
        <taxon>Miridae</taxon>
        <taxon>Mirini</taxon>
        <taxon>Lygus</taxon>
    </lineage>
</organism>
<reference evidence="2" key="1">
    <citation type="journal article" date="2014" name="PLoS ONE">
        <title>Transcriptome-Based Identification of ABC Transporters in the Western Tarnished Plant Bug Lygus hesperus.</title>
        <authorList>
            <person name="Hull J.J."/>
            <person name="Chaney K."/>
            <person name="Geib S.M."/>
            <person name="Fabrick J.A."/>
            <person name="Brent C.S."/>
            <person name="Walsh D."/>
            <person name="Lavine L.C."/>
        </authorList>
    </citation>
    <scope>NUCLEOTIDE SEQUENCE</scope>
</reference>
<sequence length="928" mass="102655">RPIDLVSQPFQGILEAQKSTELPPPGSKGTTSATTVSEERTHDTSRLIEGKAFDKETKSLQDTRKLPPSAPEGSARAVSLIKELSQDKSGQVIEEGSIDLVAQPFFGSIGRKEEGTNTKKKEPKSKTGDLKKGVESPAKKNDFEHIQKTIDDAKVQFDQFVGIVSDKAAKSTSDKIKDKDSSSTISVTKTSTMPFDVIRSEMLRPNEQEFEIPVEKEEDLLRIQKTIQYDLQNLPSEITGAFDVKTITRTITKQVEPQAAALTSQAEKVIGVVDENVKKVPETATKSVDGGDTIIDKTIESQVKPVKDAVAAAAEETVVTIIQEHLPEIEEAFPEKMGTIDVTTITTTVTKPIKKGAENVHIQAEKIVDTIEKDVTKAKKSVTKTVDGGLTVVGKTIESQLIPAKDAPAFVEKTIITVQEPLHDAFGGLDNVLQESMGAVDKSKTFTKEEVRDIGKAVEAIGQEAVRKVTHTLTTRESEGQSNLESSESFPPELRAQSVKIATFETLETIPPTGTGEDGKMKIRSELTVTGASNDEIGRIIKEMESQLLSSKFGLNEMVDDGSEVESEDFTRESRTMPTTPMPARKLFGDVDSISDSDGDSKPYVTTPTLSRRVIGVGGSQRLTQDERPVVRVITEYVGDSSESEPEEDTYTVLEPEVKERRKFKIRFSPDMYGSEDKEDVEEVLRPDFEIAGEALKRSDSIKSEKNIQRIERKFERMTSQTKEADPSMSEVTDGEFQRIVSQLSLEEMDQALHQWDAGGLTPSEIDSKDLTLSSDDTTSPLQQGLTDIFRPKLSSILPTSIYVEKTGAEVGSSGLTENSKMKLSLVKDSVPQIFQSIETDSQIKGDSIKTEQEVKQTVETHRRAGSRPPLKYDISVDEDPEFDPREHDWRFNLHTHIGQCPFFIHYYSFRLTKNVSQFANYVFCVVK</sequence>
<proteinExistence type="predicted"/>
<feature type="compositionally biased region" description="Basic and acidic residues" evidence="1">
    <location>
        <begin position="37"/>
        <end position="65"/>
    </location>
</feature>
<dbReference type="AlphaFoldDB" id="A0A0A9WDB2"/>
<feature type="non-terminal residue" evidence="2">
    <location>
        <position position="1"/>
    </location>
</feature>
<feature type="region of interest" description="Disordered" evidence="1">
    <location>
        <begin position="108"/>
        <end position="137"/>
    </location>
</feature>